<evidence type="ECO:0000256" key="1">
    <source>
        <dbReference type="ARBA" id="ARBA00022603"/>
    </source>
</evidence>
<accession>A0A354YUK3</accession>
<dbReference type="InterPro" id="IPR029063">
    <property type="entry name" value="SAM-dependent_MTases_sf"/>
</dbReference>
<dbReference type="GO" id="GO:0008168">
    <property type="term" value="F:methyltransferase activity"/>
    <property type="evidence" value="ECO:0007669"/>
    <property type="project" value="UniProtKB-KW"/>
</dbReference>
<evidence type="ECO:0000256" key="2">
    <source>
        <dbReference type="ARBA" id="ARBA00022679"/>
    </source>
</evidence>
<dbReference type="SUPFAM" id="SSF53335">
    <property type="entry name" value="S-adenosyl-L-methionine-dependent methyltransferases"/>
    <property type="match status" value="1"/>
</dbReference>
<organism evidence="4 5">
    <name type="scientific">Syntrophomonas wolfei</name>
    <dbReference type="NCBI Taxonomy" id="863"/>
    <lineage>
        <taxon>Bacteria</taxon>
        <taxon>Bacillati</taxon>
        <taxon>Bacillota</taxon>
        <taxon>Clostridia</taxon>
        <taxon>Eubacteriales</taxon>
        <taxon>Syntrophomonadaceae</taxon>
        <taxon>Syntrophomonas</taxon>
    </lineage>
</organism>
<reference evidence="4 5" key="1">
    <citation type="journal article" date="2018" name="Nat. Biotechnol.">
        <title>A standardized bacterial taxonomy based on genome phylogeny substantially revises the tree of life.</title>
        <authorList>
            <person name="Parks D.H."/>
            <person name="Chuvochina M."/>
            <person name="Waite D.W."/>
            <person name="Rinke C."/>
            <person name="Skarshewski A."/>
            <person name="Chaumeil P.A."/>
            <person name="Hugenholtz P."/>
        </authorList>
    </citation>
    <scope>NUCLEOTIDE SEQUENCE [LARGE SCALE GENOMIC DNA]</scope>
    <source>
        <strain evidence="4">UBA10948</strain>
    </source>
</reference>
<evidence type="ECO:0000256" key="3">
    <source>
        <dbReference type="SAM" id="MobiDB-lite"/>
    </source>
</evidence>
<dbReference type="Gene3D" id="3.40.50.150">
    <property type="entry name" value="Vaccinia Virus protein VP39"/>
    <property type="match status" value="1"/>
</dbReference>
<dbReference type="PANTHER" id="PTHR43542">
    <property type="entry name" value="METHYLTRANSFERASE"/>
    <property type="match status" value="1"/>
</dbReference>
<keyword evidence="2 4" id="KW-0808">Transferase</keyword>
<feature type="compositionally biased region" description="Polar residues" evidence="3">
    <location>
        <begin position="197"/>
        <end position="207"/>
    </location>
</feature>
<feature type="region of interest" description="Disordered" evidence="3">
    <location>
        <begin position="1"/>
        <end position="21"/>
    </location>
</feature>
<dbReference type="Pfam" id="PF03602">
    <property type="entry name" value="Cons_hypoth95"/>
    <property type="match status" value="1"/>
</dbReference>
<keyword evidence="1 4" id="KW-0489">Methyltransferase</keyword>
<evidence type="ECO:0000313" key="5">
    <source>
        <dbReference type="Proteomes" id="UP000263273"/>
    </source>
</evidence>
<dbReference type="InterPro" id="IPR004398">
    <property type="entry name" value="RNA_MeTrfase_RsmD"/>
</dbReference>
<dbReference type="EMBL" id="DNZF01000080">
    <property type="protein sequence ID" value="HBK53015.1"/>
    <property type="molecule type" value="Genomic_DNA"/>
</dbReference>
<dbReference type="Proteomes" id="UP000263273">
    <property type="component" value="Unassembled WGS sequence"/>
</dbReference>
<dbReference type="CDD" id="cd02440">
    <property type="entry name" value="AdoMet_MTases"/>
    <property type="match status" value="1"/>
</dbReference>
<dbReference type="PANTHER" id="PTHR43542:SF1">
    <property type="entry name" value="METHYLTRANSFERASE"/>
    <property type="match status" value="1"/>
</dbReference>
<dbReference type="NCBIfam" id="TIGR00095">
    <property type="entry name" value="16S rRNA (guanine(966)-N(2))-methyltransferase RsmD"/>
    <property type="match status" value="1"/>
</dbReference>
<dbReference type="RefSeq" id="WP_276619234.1">
    <property type="nucleotide sequence ID" value="NZ_DHSN01000026.1"/>
</dbReference>
<dbReference type="PIRSF" id="PIRSF004553">
    <property type="entry name" value="CHP00095"/>
    <property type="match status" value="1"/>
</dbReference>
<name>A0A354YUK3_9FIRM</name>
<comment type="caution">
    <text evidence="4">The sequence shown here is derived from an EMBL/GenBank/DDBJ whole genome shotgun (WGS) entry which is preliminary data.</text>
</comment>
<dbReference type="AlphaFoldDB" id="A0A354YUK3"/>
<evidence type="ECO:0000313" key="4">
    <source>
        <dbReference type="EMBL" id="HBK53015.1"/>
    </source>
</evidence>
<dbReference type="STRING" id="378794.GCA_001570625_02740"/>
<gene>
    <name evidence="4" type="primary">rsmD</name>
    <name evidence="4" type="ORF">DDZ44_03640</name>
</gene>
<protein>
    <submittedName>
        <fullName evidence="4">16S rRNA (Guanine(966)-N(2))-methyltransferase RsmD</fullName>
    </submittedName>
</protein>
<sequence length="207" mass="23345">MRVIGGMARGRPLKAPPGMNTRPVTDRIKESLFNIIALGIEGAMLLDLFAGSGSVGIEALSRKAKWVCFVDNNREAVKTIKANLDRCGFSGDYQVLRNDVFKAVEALRRRGLRFDYIYVDPPFTQEKIFDLIMDALDKAELLNEKGIVIIRAPRKKSLPESLDGLERYRLNHYGESSLHYYRLDKEEQGHDGDIQDTGRNGTNGKEQ</sequence>
<proteinExistence type="predicted"/>
<feature type="region of interest" description="Disordered" evidence="3">
    <location>
        <begin position="187"/>
        <end position="207"/>
    </location>
</feature>
<dbReference type="GO" id="GO:0031167">
    <property type="term" value="P:rRNA methylation"/>
    <property type="evidence" value="ECO:0007669"/>
    <property type="project" value="InterPro"/>
</dbReference>